<name>A0A2B8BKP1_9PROT</name>
<dbReference type="SUPFAM" id="SSF46565">
    <property type="entry name" value="Chaperone J-domain"/>
    <property type="match status" value="1"/>
</dbReference>
<accession>A0A2B8BKP1</accession>
<gene>
    <name evidence="1" type="ORF">CRT60_07395</name>
</gene>
<dbReference type="AlphaFoldDB" id="A0A2B8BKP1"/>
<comment type="caution">
    <text evidence="1">The sequence shown here is derived from an EMBL/GenBank/DDBJ whole genome shotgun (WGS) entry which is preliminary data.</text>
</comment>
<protein>
    <recommendedName>
        <fullName evidence="3">Molecular chaperone DnaJ</fullName>
    </recommendedName>
</protein>
<dbReference type="Proteomes" id="UP000225379">
    <property type="component" value="Unassembled WGS sequence"/>
</dbReference>
<keyword evidence="2" id="KW-1185">Reference proteome</keyword>
<proteinExistence type="predicted"/>
<organism evidence="1 2">
    <name type="scientific">Azospirillum palustre</name>
    <dbReference type="NCBI Taxonomy" id="2044885"/>
    <lineage>
        <taxon>Bacteria</taxon>
        <taxon>Pseudomonadati</taxon>
        <taxon>Pseudomonadota</taxon>
        <taxon>Alphaproteobacteria</taxon>
        <taxon>Rhodospirillales</taxon>
        <taxon>Azospirillaceae</taxon>
        <taxon>Azospirillum</taxon>
    </lineage>
</organism>
<evidence type="ECO:0000313" key="2">
    <source>
        <dbReference type="Proteomes" id="UP000225379"/>
    </source>
</evidence>
<dbReference type="OrthoDB" id="7302646at2"/>
<dbReference type="InterPro" id="IPR036869">
    <property type="entry name" value="J_dom_sf"/>
</dbReference>
<evidence type="ECO:0008006" key="3">
    <source>
        <dbReference type="Google" id="ProtNLM"/>
    </source>
</evidence>
<evidence type="ECO:0000313" key="1">
    <source>
        <dbReference type="EMBL" id="PGH57797.1"/>
    </source>
</evidence>
<reference evidence="2" key="1">
    <citation type="submission" date="2017-10" db="EMBL/GenBank/DDBJ databases">
        <authorList>
            <person name="Kravchenko I.K."/>
            <person name="Grouzdev D.S."/>
        </authorList>
    </citation>
    <scope>NUCLEOTIDE SEQUENCE [LARGE SCALE GENOMIC DNA]</scope>
    <source>
        <strain evidence="2">B2</strain>
    </source>
</reference>
<sequence>MRSPSSGRRGTEPYRSFMVSLTLRGRPLSSFVVPCQHSLRSAVEAAATARGMTTSQLLRTFLTVMSPDVLEALPDPGEPNPVDVSYRRVTLKNGRTRRVRVVPKLRVRYPVRLDHATVRKAAWAAATIGASDGARLVTSGELAAVETEMSRCRLRLEQLTSALETLAFRPLQQPILKPWQATYVLGFTHEWGLDPQAVNSRFRTLAPIYHPDTGLLSSAERMSQLVEARNFLLRHLRR</sequence>
<dbReference type="Gene3D" id="1.10.287.110">
    <property type="entry name" value="DnaJ domain"/>
    <property type="match status" value="1"/>
</dbReference>
<dbReference type="EMBL" id="PDKW01000039">
    <property type="protein sequence ID" value="PGH57797.1"/>
    <property type="molecule type" value="Genomic_DNA"/>
</dbReference>